<dbReference type="NCBIfam" id="TIGR03002">
    <property type="entry name" value="outer_YhbN_LptA"/>
    <property type="match status" value="1"/>
</dbReference>
<feature type="domain" description="Organic solvent tolerance-like N-terminal" evidence="5">
    <location>
        <begin position="31"/>
        <end position="144"/>
    </location>
</feature>
<dbReference type="Pfam" id="PF03968">
    <property type="entry name" value="LptD_N"/>
    <property type="match status" value="1"/>
</dbReference>
<evidence type="ECO:0000256" key="2">
    <source>
        <dbReference type="ARBA" id="ARBA00022729"/>
    </source>
</evidence>
<dbReference type="GO" id="GO:0015920">
    <property type="term" value="P:lipopolysaccharide transport"/>
    <property type="evidence" value="ECO:0007669"/>
    <property type="project" value="UniProtKB-UniRule"/>
</dbReference>
<dbReference type="EMBL" id="FOSP01000004">
    <property type="protein sequence ID" value="SFK34897.1"/>
    <property type="molecule type" value="Genomic_DNA"/>
</dbReference>
<evidence type="ECO:0000259" key="5">
    <source>
        <dbReference type="Pfam" id="PF03968"/>
    </source>
</evidence>
<gene>
    <name evidence="4" type="primary">lptA</name>
    <name evidence="6" type="ORF">SAMN05216302_1004137</name>
</gene>
<keyword evidence="1 4" id="KW-0813">Transport</keyword>
<dbReference type="PANTHER" id="PTHR36504:SF1">
    <property type="entry name" value="LIPOPOLYSACCHARIDE EXPORT SYSTEM PROTEIN LPTA"/>
    <property type="match status" value="1"/>
</dbReference>
<dbReference type="Proteomes" id="UP000199533">
    <property type="component" value="Unassembled WGS sequence"/>
</dbReference>
<feature type="chain" id="PRO_5011802167" description="Lipopolysaccharide export system protein LptA" evidence="4">
    <location>
        <begin position="20"/>
        <end position="185"/>
    </location>
</feature>
<evidence type="ECO:0000313" key="6">
    <source>
        <dbReference type="EMBL" id="SFK34897.1"/>
    </source>
</evidence>
<evidence type="ECO:0000313" key="7">
    <source>
        <dbReference type="Proteomes" id="UP000199533"/>
    </source>
</evidence>
<dbReference type="AlphaFoldDB" id="A0A1I3YSI9"/>
<dbReference type="InterPro" id="IPR014340">
    <property type="entry name" value="LptA"/>
</dbReference>
<organism evidence="6 7">
    <name type="scientific">Nitrosomonas aestuarii</name>
    <dbReference type="NCBI Taxonomy" id="52441"/>
    <lineage>
        <taxon>Bacteria</taxon>
        <taxon>Pseudomonadati</taxon>
        <taxon>Pseudomonadota</taxon>
        <taxon>Betaproteobacteria</taxon>
        <taxon>Nitrosomonadales</taxon>
        <taxon>Nitrosomonadaceae</taxon>
        <taxon>Nitrosomonas</taxon>
    </lineage>
</organism>
<feature type="signal peptide" evidence="4">
    <location>
        <begin position="1"/>
        <end position="19"/>
    </location>
</feature>
<comment type="similarity">
    <text evidence="4">Belongs to the LptA family.</text>
</comment>
<dbReference type="GO" id="GO:0043165">
    <property type="term" value="P:Gram-negative-bacterium-type cell outer membrane assembly"/>
    <property type="evidence" value="ECO:0007669"/>
    <property type="project" value="UniProtKB-UniRule"/>
</dbReference>
<dbReference type="InterPro" id="IPR005653">
    <property type="entry name" value="OstA-like_N"/>
</dbReference>
<dbReference type="HAMAP" id="MF_01914">
    <property type="entry name" value="LPS_assembly_LptA"/>
    <property type="match status" value="1"/>
</dbReference>
<dbReference type="Gene3D" id="2.60.450.10">
    <property type="entry name" value="Lipopolysaccharide (LPS) transport protein A like domain"/>
    <property type="match status" value="1"/>
</dbReference>
<name>A0A1I3YSI9_9PROT</name>
<dbReference type="STRING" id="52441.SAMN05216302_1004137"/>
<keyword evidence="3 4" id="KW-0574">Periplasm</keyword>
<dbReference type="InterPro" id="IPR052037">
    <property type="entry name" value="LPS_export_LptA"/>
</dbReference>
<keyword evidence="7" id="KW-1185">Reference proteome</keyword>
<proteinExistence type="inferred from homology"/>
<dbReference type="GO" id="GO:0030288">
    <property type="term" value="C:outer membrane-bounded periplasmic space"/>
    <property type="evidence" value="ECO:0007669"/>
    <property type="project" value="TreeGrafter"/>
</dbReference>
<evidence type="ECO:0000256" key="3">
    <source>
        <dbReference type="ARBA" id="ARBA00022764"/>
    </source>
</evidence>
<evidence type="ECO:0000256" key="1">
    <source>
        <dbReference type="ARBA" id="ARBA00022448"/>
    </source>
</evidence>
<dbReference type="GO" id="GO:0001530">
    <property type="term" value="F:lipopolysaccharide binding"/>
    <property type="evidence" value="ECO:0007669"/>
    <property type="project" value="InterPro"/>
</dbReference>
<dbReference type="PANTHER" id="PTHR36504">
    <property type="entry name" value="LIPOPOLYSACCHARIDE EXPORT SYSTEM PROTEIN LPTA"/>
    <property type="match status" value="1"/>
</dbReference>
<sequence precursor="true">MKIFFIICFFSIFSFNVLAERADRDKPIHLEADRATVEDINRKDSTRVSVFTGNVILTQGTLRINADKVIMKEDINGFRFATATGNLVSFRQKRDGIDEYIEGWSRRVEYDSKTDKIELFRQARLKRGLDEVNGDYISYNMNSEFFQVIGSNERGVETGADNRVRIIIQPKTLSEEVESDTPPPE</sequence>
<comment type="subunit">
    <text evidence="4">Component of the lipopolysaccharide transport and assembly complex.</text>
</comment>
<dbReference type="GO" id="GO:0017089">
    <property type="term" value="F:glycolipid transfer activity"/>
    <property type="evidence" value="ECO:0007669"/>
    <property type="project" value="TreeGrafter"/>
</dbReference>
<keyword evidence="2 4" id="KW-0732">Signal</keyword>
<comment type="subcellular location">
    <subcellularLocation>
        <location evidence="4">Periplasm</location>
    </subcellularLocation>
</comment>
<dbReference type="RefSeq" id="WP_090697410.1">
    <property type="nucleotide sequence ID" value="NZ_FOSP01000004.1"/>
</dbReference>
<protein>
    <recommendedName>
        <fullName evidence="4">Lipopolysaccharide export system protein LptA</fullName>
    </recommendedName>
</protein>
<dbReference type="GO" id="GO:0009279">
    <property type="term" value="C:cell outer membrane"/>
    <property type="evidence" value="ECO:0007669"/>
    <property type="project" value="TreeGrafter"/>
</dbReference>
<accession>A0A1I3YSI9</accession>
<evidence type="ECO:0000256" key="4">
    <source>
        <dbReference type="HAMAP-Rule" id="MF_01914"/>
    </source>
</evidence>
<comment type="function">
    <text evidence="4">Involved in the assembly of lipopolysaccharide (LPS). Required for the translocation of LPS from the inner membrane to the outer membrane.</text>
</comment>
<reference evidence="7" key="1">
    <citation type="submission" date="2016-10" db="EMBL/GenBank/DDBJ databases">
        <authorList>
            <person name="Varghese N."/>
            <person name="Submissions S."/>
        </authorList>
    </citation>
    <scope>NUCLEOTIDE SEQUENCE [LARGE SCALE GENOMIC DNA]</scope>
    <source>
        <strain evidence="7">Nm69</strain>
    </source>
</reference>
<dbReference type="OrthoDB" id="5294855at2"/>